<sequence length="597" mass="66915">MKSDLNNSYSFSGPNHENDISGLKLKLDDSNNDRKYLEIQLSEAEDEKNKLRKDFSELTKQSKKLEKDLAKERENAEKERSIWLEREKKLSYDLEKAQSNSPIQRRNTVSISNNKNHSDFSNYPGSYLNIAPSSRLNSSKRGSVYSKDTFNDSYLFEKSANNLNIHSPNPSPSDLESLLIELNETKRRLSDSEKKNLSLKRQVKILESNSEISKIDLEKSREKIKSLEIELSQQQSLIDTLRDDNESFQTLLHMQSITGKYKMGSIGDSLLKDSDSINIDSDKNSLSPLKIDSKRNSSESISNIEGQDKLDVLDISSPINSSLATELNSSFHNSSEMSSVVADLKNKVFSLKEETRVLKAERNKLIDEGKATALYINRILTGVLSLQGGLEAVLDKDFNLPNSEISKPSQPLNTLSRSKTAAEYSKPHIKPRSDSIHASENHTISTAMKESQSEFIPSSDFDSFARTNNSTPNSHVNSHYTNSNSNSNFASNPIYSILSSVGNLKLSSSSTGHNANPQKENITSSTRDDQSFISTLSSNPVKQPVNDKTNPIPTHANQFPEISKSQPSRPRAQTLYSNSNWWNRLSVKFTPDKSFAP</sequence>
<feature type="region of interest" description="Disordered" evidence="2">
    <location>
        <begin position="1"/>
        <end position="27"/>
    </location>
</feature>
<feature type="compositionally biased region" description="Polar residues" evidence="2">
    <location>
        <begin position="400"/>
        <end position="419"/>
    </location>
</feature>
<feature type="coiled-coil region" evidence="1">
    <location>
        <begin position="27"/>
        <end position="86"/>
    </location>
</feature>
<feature type="compositionally biased region" description="Polar residues" evidence="2">
    <location>
        <begin position="511"/>
        <end position="557"/>
    </location>
</feature>
<feature type="compositionally biased region" description="Basic and acidic residues" evidence="2">
    <location>
        <begin position="431"/>
        <end position="440"/>
    </location>
</feature>
<feature type="coiled-coil region" evidence="1">
    <location>
        <begin position="175"/>
        <end position="244"/>
    </location>
</feature>
<proteinExistence type="predicted"/>
<reference evidence="4" key="1">
    <citation type="submission" date="2017-01" db="EMBL/GenBank/DDBJ databases">
        <authorList>
            <person name="Wang Y."/>
            <person name="White M."/>
            <person name="Kvist S."/>
            <person name="Moncalvo J.-M."/>
        </authorList>
    </citation>
    <scope>NUCLEOTIDE SEQUENCE [LARGE SCALE GENOMIC DNA]</scope>
    <source>
        <strain evidence="4">ID-206-W2</strain>
    </source>
</reference>
<dbReference type="Proteomes" id="UP000187429">
    <property type="component" value="Unassembled WGS sequence"/>
</dbReference>
<dbReference type="EMBL" id="LSSM01006297">
    <property type="protein sequence ID" value="OMJ11066.1"/>
    <property type="molecule type" value="Genomic_DNA"/>
</dbReference>
<keyword evidence="1" id="KW-0175">Coiled coil</keyword>
<feature type="compositionally biased region" description="Polar residues" evidence="2">
    <location>
        <begin position="97"/>
        <end position="123"/>
    </location>
</feature>
<evidence type="ECO:0000313" key="4">
    <source>
        <dbReference type="Proteomes" id="UP000187429"/>
    </source>
</evidence>
<keyword evidence="4" id="KW-1185">Reference proteome</keyword>
<evidence type="ECO:0000256" key="1">
    <source>
        <dbReference type="SAM" id="Coils"/>
    </source>
</evidence>
<feature type="region of interest" description="Disordered" evidence="2">
    <location>
        <begin position="400"/>
        <end position="479"/>
    </location>
</feature>
<comment type="caution">
    <text evidence="3">The sequence shown here is derived from an EMBL/GenBank/DDBJ whole genome shotgun (WGS) entry which is preliminary data.</text>
</comment>
<protein>
    <submittedName>
        <fullName evidence="3">Uncharacterized protein</fullName>
    </submittedName>
</protein>
<dbReference type="AlphaFoldDB" id="A0A1R1X8W5"/>
<evidence type="ECO:0000313" key="3">
    <source>
        <dbReference type="EMBL" id="OMJ11066.1"/>
    </source>
</evidence>
<accession>A0A1R1X8W5</accession>
<dbReference type="PANTHER" id="PTHR38120">
    <property type="entry name" value="EXPRESSED PROTEIN"/>
    <property type="match status" value="1"/>
</dbReference>
<feature type="compositionally biased region" description="Polar residues" evidence="2">
    <location>
        <begin position="441"/>
        <end position="456"/>
    </location>
</feature>
<dbReference type="OrthoDB" id="2121319at2759"/>
<feature type="compositionally biased region" description="Polar residues" evidence="2">
    <location>
        <begin position="1"/>
        <end position="15"/>
    </location>
</feature>
<feature type="region of interest" description="Disordered" evidence="2">
    <location>
        <begin position="506"/>
        <end position="573"/>
    </location>
</feature>
<gene>
    <name evidence="3" type="ORF">AYI69_g9995</name>
</gene>
<evidence type="ECO:0000256" key="2">
    <source>
        <dbReference type="SAM" id="MobiDB-lite"/>
    </source>
</evidence>
<name>A0A1R1X8W5_9FUNG</name>
<organism evidence="3 4">
    <name type="scientific">Smittium culicis</name>
    <dbReference type="NCBI Taxonomy" id="133412"/>
    <lineage>
        <taxon>Eukaryota</taxon>
        <taxon>Fungi</taxon>
        <taxon>Fungi incertae sedis</taxon>
        <taxon>Zoopagomycota</taxon>
        <taxon>Kickxellomycotina</taxon>
        <taxon>Harpellomycetes</taxon>
        <taxon>Harpellales</taxon>
        <taxon>Legeriomycetaceae</taxon>
        <taxon>Smittium</taxon>
    </lineage>
</organism>
<dbReference type="PANTHER" id="PTHR38120:SF1">
    <property type="entry name" value="M PROTEIN, SEROTYPE 2.1"/>
    <property type="match status" value="1"/>
</dbReference>
<feature type="region of interest" description="Disordered" evidence="2">
    <location>
        <begin position="95"/>
        <end position="123"/>
    </location>
</feature>